<dbReference type="EMBL" id="WVTA01000009">
    <property type="protein sequence ID" value="KAK3207633.1"/>
    <property type="molecule type" value="Genomic_DNA"/>
</dbReference>
<evidence type="ECO:0000313" key="3">
    <source>
        <dbReference type="EMBL" id="KAK3207633.1"/>
    </source>
</evidence>
<feature type="region of interest" description="Disordered" evidence="1">
    <location>
        <begin position="312"/>
        <end position="334"/>
    </location>
</feature>
<feature type="compositionally biased region" description="Polar residues" evidence="1">
    <location>
        <begin position="28"/>
        <end position="56"/>
    </location>
</feature>
<feature type="compositionally biased region" description="Basic and acidic residues" evidence="1">
    <location>
        <begin position="312"/>
        <end position="321"/>
    </location>
</feature>
<feature type="compositionally biased region" description="Polar residues" evidence="1">
    <location>
        <begin position="322"/>
        <end position="331"/>
    </location>
</feature>
<reference evidence="3 4" key="1">
    <citation type="submission" date="2021-02" db="EMBL/GenBank/DDBJ databases">
        <title>Genome assembly of Pseudopithomyces chartarum.</title>
        <authorList>
            <person name="Jauregui R."/>
            <person name="Singh J."/>
            <person name="Voisey C."/>
        </authorList>
    </citation>
    <scope>NUCLEOTIDE SEQUENCE [LARGE SCALE GENOMIC DNA]</scope>
    <source>
        <strain evidence="3 4">AGR01</strain>
    </source>
</reference>
<keyword evidence="4" id="KW-1185">Reference proteome</keyword>
<dbReference type="PANTHER" id="PTHR35596">
    <property type="entry name" value="DUF2263 DOMAIN-CONTAINING PROTEIN"/>
    <property type="match status" value="1"/>
</dbReference>
<dbReference type="InterPro" id="IPR019261">
    <property type="entry name" value="PARG_cat_microbial"/>
</dbReference>
<organism evidence="3 4">
    <name type="scientific">Pseudopithomyces chartarum</name>
    <dbReference type="NCBI Taxonomy" id="1892770"/>
    <lineage>
        <taxon>Eukaryota</taxon>
        <taxon>Fungi</taxon>
        <taxon>Dikarya</taxon>
        <taxon>Ascomycota</taxon>
        <taxon>Pezizomycotina</taxon>
        <taxon>Dothideomycetes</taxon>
        <taxon>Pleosporomycetidae</taxon>
        <taxon>Pleosporales</taxon>
        <taxon>Massarineae</taxon>
        <taxon>Didymosphaeriaceae</taxon>
        <taxon>Pseudopithomyces</taxon>
    </lineage>
</organism>
<evidence type="ECO:0000256" key="1">
    <source>
        <dbReference type="SAM" id="MobiDB-lite"/>
    </source>
</evidence>
<gene>
    <name evidence="3" type="ORF">GRF29_103g1644743</name>
</gene>
<sequence length="410" mass="44319">MTPPNPNPRPKVVIPKLELPPPAHATESDMTSSNSNQNAEDATSTSESTPALQATTSSMNSSSSNEEAGHVIPTLEPAPVPQNVTSEPSPTPQNVTSQPAQSSSSAPTLSRATLGRIARENIICLPQIVDKVPRLDIDSSEAVVYAEDPFRALPHVRMPDQSKCPKFEALSPACGTRILVEDIALQDSVEAAIVIAGIEGRNWQNSDTSISEQTIFRGDIASRLNPNLEKGLKTPVLILNCACDESPGGNWIGGGKGQEEALFYRTSLSRSLRQKHYPLISDSAIYSPKVFVMRKSADEIYAPLFGKNVASLREEDPHNPNDRSSTPQDPSTLGLDPKTFQVFSVVSISPVRNPALSDRRYVSMADMSAILERMRIVLRIAASHGHTRLVLAAFGCGRANHPLSWWQGCG</sequence>
<name>A0AAN6REW5_9PLEO</name>
<feature type="region of interest" description="Disordered" evidence="1">
    <location>
        <begin position="1"/>
        <end position="110"/>
    </location>
</feature>
<dbReference type="Gene3D" id="3.40.220.10">
    <property type="entry name" value="Leucine Aminopeptidase, subunit E, domain 1"/>
    <property type="match status" value="1"/>
</dbReference>
<dbReference type="AlphaFoldDB" id="A0AAN6REW5"/>
<dbReference type="Proteomes" id="UP001280581">
    <property type="component" value="Unassembled WGS sequence"/>
</dbReference>
<evidence type="ECO:0000259" key="2">
    <source>
        <dbReference type="Pfam" id="PF10021"/>
    </source>
</evidence>
<feature type="domain" description="Microbial-type PARG catalytic" evidence="2">
    <location>
        <begin position="221"/>
        <end position="294"/>
    </location>
</feature>
<feature type="compositionally biased region" description="Polar residues" evidence="1">
    <location>
        <begin position="82"/>
        <end position="95"/>
    </location>
</feature>
<dbReference type="Pfam" id="PF10021">
    <property type="entry name" value="PARG_cat_microb"/>
    <property type="match status" value="1"/>
</dbReference>
<proteinExistence type="predicted"/>
<dbReference type="InterPro" id="IPR043472">
    <property type="entry name" value="Macro_dom-like"/>
</dbReference>
<protein>
    <recommendedName>
        <fullName evidence="2">Microbial-type PARG catalytic domain-containing protein</fullName>
    </recommendedName>
</protein>
<comment type="caution">
    <text evidence="3">The sequence shown here is derived from an EMBL/GenBank/DDBJ whole genome shotgun (WGS) entry which is preliminary data.</text>
</comment>
<dbReference type="PANTHER" id="PTHR35596:SF1">
    <property type="entry name" value="MICROBIAL-TYPE PARG CATALYTIC DOMAIN-CONTAINING PROTEIN"/>
    <property type="match status" value="1"/>
</dbReference>
<feature type="compositionally biased region" description="Low complexity" evidence="1">
    <location>
        <begin position="96"/>
        <end position="108"/>
    </location>
</feature>
<evidence type="ECO:0000313" key="4">
    <source>
        <dbReference type="Proteomes" id="UP001280581"/>
    </source>
</evidence>
<accession>A0AAN6REW5</accession>